<dbReference type="InterPro" id="IPR027409">
    <property type="entry name" value="GroEL-like_apical_dom_sf"/>
</dbReference>
<dbReference type="SMART" id="SM00330">
    <property type="entry name" value="PIPKc"/>
    <property type="match status" value="1"/>
</dbReference>
<keyword evidence="3" id="KW-0547">Nucleotide-binding</keyword>
<dbReference type="PANTHER" id="PTHR45748:SF14">
    <property type="entry name" value="1-PHOSPHATIDYLINOSITOL-3-PHOSPHATE 5-KINASE FAB1C-RELATED"/>
    <property type="match status" value="1"/>
</dbReference>
<dbReference type="CDD" id="cd03334">
    <property type="entry name" value="Fab1_TCP"/>
    <property type="match status" value="1"/>
</dbReference>
<feature type="compositionally biased region" description="Polar residues" evidence="4">
    <location>
        <begin position="93"/>
        <end position="111"/>
    </location>
</feature>
<gene>
    <name evidence="6" type="ORF">DY000_02063605</name>
</gene>
<evidence type="ECO:0000256" key="1">
    <source>
        <dbReference type="ARBA" id="ARBA00012009"/>
    </source>
</evidence>
<dbReference type="SUPFAM" id="SSF52029">
    <property type="entry name" value="GroEL apical domain-like"/>
    <property type="match status" value="1"/>
</dbReference>
<proteinExistence type="predicted"/>
<reference evidence="6 7" key="1">
    <citation type="journal article" date="2020" name="BMC Genomics">
        <title>Intraspecific diversification of the crop wild relative Brassica cretica Lam. using demographic model selection.</title>
        <authorList>
            <person name="Kioukis A."/>
            <person name="Michalopoulou V.A."/>
            <person name="Briers L."/>
            <person name="Pirintsos S."/>
            <person name="Studholme D.J."/>
            <person name="Pavlidis P."/>
            <person name="Sarris P.F."/>
        </authorList>
    </citation>
    <scope>NUCLEOTIDE SEQUENCE [LARGE SCALE GENOMIC DNA]</scope>
    <source>
        <strain evidence="7">cv. PFS-1207/04</strain>
    </source>
</reference>
<evidence type="ECO:0000259" key="5">
    <source>
        <dbReference type="PROSITE" id="PS51455"/>
    </source>
</evidence>
<keyword evidence="2 3" id="KW-0418">Kinase</keyword>
<dbReference type="EMBL" id="QGKV02001556">
    <property type="protein sequence ID" value="KAF3515783.1"/>
    <property type="molecule type" value="Genomic_DNA"/>
</dbReference>
<dbReference type="EC" id="2.7.1.150" evidence="1"/>
<dbReference type="Gene3D" id="3.30.810.10">
    <property type="entry name" value="2-Layer Sandwich"/>
    <property type="match status" value="1"/>
</dbReference>
<evidence type="ECO:0000256" key="4">
    <source>
        <dbReference type="SAM" id="MobiDB-lite"/>
    </source>
</evidence>
<dbReference type="PROSITE" id="PS51455">
    <property type="entry name" value="PIPK"/>
    <property type="match status" value="1"/>
</dbReference>
<comment type="caution">
    <text evidence="6">The sequence shown here is derived from an EMBL/GenBank/DDBJ whole genome shotgun (WGS) entry which is preliminary data.</text>
</comment>
<evidence type="ECO:0000256" key="2">
    <source>
        <dbReference type="ARBA" id="ARBA00022777"/>
    </source>
</evidence>
<feature type="region of interest" description="Disordered" evidence="4">
    <location>
        <begin position="92"/>
        <end position="161"/>
    </location>
</feature>
<keyword evidence="3" id="KW-0067">ATP-binding</keyword>
<evidence type="ECO:0000313" key="6">
    <source>
        <dbReference type="EMBL" id="KAF3515783.1"/>
    </source>
</evidence>
<dbReference type="InterPro" id="IPR002498">
    <property type="entry name" value="PInositol-4-P-4/5-kinase_core"/>
</dbReference>
<protein>
    <recommendedName>
        <fullName evidence="1">1-phosphatidylinositol-3-phosphate 5-kinase</fullName>
        <ecNumber evidence="1">2.7.1.150</ecNumber>
    </recommendedName>
</protein>
<name>A0ABQ7AP21_BRACR</name>
<feature type="domain" description="PIPK" evidence="5">
    <location>
        <begin position="639"/>
        <end position="945"/>
    </location>
</feature>
<evidence type="ECO:0000256" key="3">
    <source>
        <dbReference type="PROSITE-ProRule" id="PRU00781"/>
    </source>
</evidence>
<dbReference type="InterPro" id="IPR027483">
    <property type="entry name" value="PInositol-4-P-4/5-kinase_C_sf"/>
</dbReference>
<accession>A0ABQ7AP21</accession>
<evidence type="ECO:0000313" key="7">
    <source>
        <dbReference type="Proteomes" id="UP000266723"/>
    </source>
</evidence>
<organism evidence="6 7">
    <name type="scientific">Brassica cretica</name>
    <name type="common">Mustard</name>
    <dbReference type="NCBI Taxonomy" id="69181"/>
    <lineage>
        <taxon>Eukaryota</taxon>
        <taxon>Viridiplantae</taxon>
        <taxon>Streptophyta</taxon>
        <taxon>Embryophyta</taxon>
        <taxon>Tracheophyta</taxon>
        <taxon>Spermatophyta</taxon>
        <taxon>Magnoliopsida</taxon>
        <taxon>eudicotyledons</taxon>
        <taxon>Gunneridae</taxon>
        <taxon>Pentapetalae</taxon>
        <taxon>rosids</taxon>
        <taxon>malvids</taxon>
        <taxon>Brassicales</taxon>
        <taxon>Brassicaceae</taxon>
        <taxon>Brassiceae</taxon>
        <taxon>Brassica</taxon>
    </lineage>
</organism>
<keyword evidence="3" id="KW-0808">Transferase</keyword>
<dbReference type="Proteomes" id="UP000266723">
    <property type="component" value="Unassembled WGS sequence"/>
</dbReference>
<dbReference type="PANTHER" id="PTHR45748">
    <property type="entry name" value="1-PHOSPHATIDYLINOSITOL 3-PHOSPHATE 5-KINASE-RELATED"/>
    <property type="match status" value="1"/>
</dbReference>
<dbReference type="SUPFAM" id="SSF56104">
    <property type="entry name" value="SAICAR synthase-like"/>
    <property type="match status" value="1"/>
</dbReference>
<dbReference type="Pfam" id="PF00118">
    <property type="entry name" value="Cpn60_TCP1"/>
    <property type="match status" value="1"/>
</dbReference>
<dbReference type="Pfam" id="PF01504">
    <property type="entry name" value="PIP5K"/>
    <property type="match status" value="2"/>
</dbReference>
<sequence length="954" mass="106585">MTVEPTSTVATAALPVAIPGARAATLILTQRRDQKISRSCAENVMVSVDYVCRGEEEEEGRNCGKSPLCEYYQDSSDVESASVSASRHEHFSCKSSAGSSPHDSPLRNNFSPLGRFVQHAKDLSPTKPDQSQEEDTLQEPLDFENNGRIWYPPPPEDENDEAESNYFAYDEDDDDDDVGETATEFSLSSSFASHAPKLGDNSNEPLRTVVHDHFRALVAELLRGEELTPCDDEGSAGDWLDIVTALAWQAATFVKPDTRAGGSMDPGSYVKIKCLASGNQNESILIRGIVCSKNITHKRMTSQYKHPRLLLLAGSLEYQRVEGQLASFNTLLQQENDHLKAIIAKIDSLHPNVLLVEKSVSSYAQQYLLEKDISLVLNVKRSLLDQIARCTGAVVCPSVDRISTAQLGHCEVFRTEKVLEQHEAGRKPSRTLMYFEGCPKRLGCTVVLKGSCREELKKVKHVIQYAVFAAYHLSLETSFLADEGASLPKIRLKQQPGMVRSASDRRMIDDGISLVTHSPTEKDLQALIDTAGQEEDENTTLVPENEDFDPSLLFSSMKSCEADTEQCDALNGDLPDSLVIRSYSSTDLHGEVTQQLRGEEENLDEDDMSSEYFSAADSHQSILVSFSSRCVLKGSVCERSRLLRIKFYGSFDKPLGKYLKDDLFDQTSSCRTCKELVDAHVLCYSHQNGNLTINVRRHSSMKLPGEQDGKIWMWHRCLRCAHVDGVPPATRRVVMSDAAWGLSFGKFLELSFSNHATANRVASCGHSLQRDCLRFYGFGNMVAFFRYSPINILTVFLPPSMLEFNSHPQPEWIRTEAAEGSARSRYNPNTSGVLLDMNLLEALRTEPIFLGSKAKRSLERAIWNDTSFLATVDVMDYSLLVGFDEDRKELVLGIIDFMRQYTWDKHLETWVKASGILGGPKNAAPTIISPKQYKKRFRKAMTTYFLTVPEPWNS</sequence>
<keyword evidence="7" id="KW-1185">Reference proteome</keyword>
<dbReference type="Gene3D" id="3.50.7.10">
    <property type="entry name" value="GroEL"/>
    <property type="match status" value="1"/>
</dbReference>
<dbReference type="InterPro" id="IPR002423">
    <property type="entry name" value="Cpn60/GroEL/TCP-1"/>
</dbReference>